<evidence type="ECO:0000313" key="4">
    <source>
        <dbReference type="EMBL" id="KAG8193789.1"/>
    </source>
</evidence>
<evidence type="ECO:0000313" key="5">
    <source>
        <dbReference type="Proteomes" id="UP000827092"/>
    </source>
</evidence>
<feature type="transmembrane region" description="Helical" evidence="1">
    <location>
        <begin position="116"/>
        <end position="141"/>
    </location>
</feature>
<evidence type="ECO:0000256" key="2">
    <source>
        <dbReference type="SAM" id="SignalP"/>
    </source>
</evidence>
<proteinExistence type="predicted"/>
<dbReference type="PROSITE" id="PS00652">
    <property type="entry name" value="TNFR_NGFR_1"/>
    <property type="match status" value="1"/>
</dbReference>
<protein>
    <recommendedName>
        <fullName evidence="3">TNFR-Cys domain-containing protein</fullName>
    </recommendedName>
</protein>
<keyword evidence="1" id="KW-0812">Transmembrane</keyword>
<evidence type="ECO:0000256" key="1">
    <source>
        <dbReference type="SAM" id="Phobius"/>
    </source>
</evidence>
<name>A0AAV6VB16_9ARAC</name>
<accession>A0AAV6VB16</accession>
<feature type="domain" description="TNFR-Cys" evidence="3">
    <location>
        <begin position="23"/>
        <end position="60"/>
    </location>
</feature>
<dbReference type="Proteomes" id="UP000827092">
    <property type="component" value="Unassembled WGS sequence"/>
</dbReference>
<organism evidence="4 5">
    <name type="scientific">Oedothorax gibbosus</name>
    <dbReference type="NCBI Taxonomy" id="931172"/>
    <lineage>
        <taxon>Eukaryota</taxon>
        <taxon>Metazoa</taxon>
        <taxon>Ecdysozoa</taxon>
        <taxon>Arthropoda</taxon>
        <taxon>Chelicerata</taxon>
        <taxon>Arachnida</taxon>
        <taxon>Araneae</taxon>
        <taxon>Araneomorphae</taxon>
        <taxon>Entelegynae</taxon>
        <taxon>Araneoidea</taxon>
        <taxon>Linyphiidae</taxon>
        <taxon>Erigoninae</taxon>
        <taxon>Oedothorax</taxon>
    </lineage>
</organism>
<feature type="chain" id="PRO_5043540725" description="TNFR-Cys domain-containing protein" evidence="2">
    <location>
        <begin position="20"/>
        <end position="244"/>
    </location>
</feature>
<keyword evidence="1" id="KW-0472">Membrane</keyword>
<dbReference type="InterPro" id="IPR001368">
    <property type="entry name" value="TNFR/NGFR_Cys_rich_reg"/>
</dbReference>
<dbReference type="EMBL" id="JAFNEN010000114">
    <property type="protein sequence ID" value="KAG8193789.1"/>
    <property type="molecule type" value="Genomic_DNA"/>
</dbReference>
<keyword evidence="2" id="KW-0732">Signal</keyword>
<comment type="caution">
    <text evidence="4">The sequence shown here is derived from an EMBL/GenBank/DDBJ whole genome shotgun (WGS) entry which is preliminary data.</text>
</comment>
<keyword evidence="1" id="KW-1133">Transmembrane helix</keyword>
<feature type="signal peptide" evidence="2">
    <location>
        <begin position="1"/>
        <end position="19"/>
    </location>
</feature>
<sequence length="244" mass="28185">MFFSAAVVLAIVSQQLAHGTSLCKEKEWFNHLTDKCQECRVCPEKFLEMAPCIEFQDAMCVDLKEIAKSIKDGASNHQWHEMEGDEDNEYVFQKSGDVLLKQKIQSKPKFDEIEGMWSQVILVVLCLSFISLAVFAVMMALKCSGRFSSRENSKTIARARLFSRDRLNTTEYMNNLATLDRRLAMDEILEKKKRAVFEPQLLNENVYSDEVFVDISGLPRNLRSNLPELEELDNRRCLLQMQDR</sequence>
<keyword evidence="5" id="KW-1185">Reference proteome</keyword>
<evidence type="ECO:0000259" key="3">
    <source>
        <dbReference type="PROSITE" id="PS00652"/>
    </source>
</evidence>
<reference evidence="4 5" key="1">
    <citation type="journal article" date="2022" name="Nat. Ecol. Evol.">
        <title>A masculinizing supergene underlies an exaggerated male reproductive morph in a spider.</title>
        <authorList>
            <person name="Hendrickx F."/>
            <person name="De Corte Z."/>
            <person name="Sonet G."/>
            <person name="Van Belleghem S.M."/>
            <person name="Kostlbacher S."/>
            <person name="Vangestel C."/>
        </authorList>
    </citation>
    <scope>NUCLEOTIDE SEQUENCE [LARGE SCALE GENOMIC DNA]</scope>
    <source>
        <strain evidence="4">W744_W776</strain>
    </source>
</reference>
<dbReference type="AlphaFoldDB" id="A0AAV6VB16"/>
<gene>
    <name evidence="4" type="ORF">JTE90_029523</name>
</gene>